<comment type="similarity">
    <text evidence="1">Belongs to the arrestin family.</text>
</comment>
<evidence type="ECO:0000313" key="5">
    <source>
        <dbReference type="Proteomes" id="UP001221898"/>
    </source>
</evidence>
<dbReference type="PANTHER" id="PTHR11188:SF176">
    <property type="entry name" value="ARRESTIN DOMAIN-CONTAINING PROTEIN 1"/>
    <property type="match status" value="1"/>
</dbReference>
<feature type="compositionally biased region" description="Low complexity" evidence="2">
    <location>
        <begin position="309"/>
        <end position="322"/>
    </location>
</feature>
<protein>
    <recommendedName>
        <fullName evidence="3">Arrestin C-terminal-like domain-containing protein</fullName>
    </recommendedName>
</protein>
<dbReference type="InterPro" id="IPR011022">
    <property type="entry name" value="Arrestin_C-like"/>
</dbReference>
<dbReference type="EMBL" id="JAINUG010000014">
    <property type="protein sequence ID" value="KAJ8413852.1"/>
    <property type="molecule type" value="Genomic_DNA"/>
</dbReference>
<reference evidence="4" key="1">
    <citation type="journal article" date="2023" name="Science">
        <title>Genome structures resolve the early diversification of teleost fishes.</title>
        <authorList>
            <person name="Parey E."/>
            <person name="Louis A."/>
            <person name="Montfort J."/>
            <person name="Bouchez O."/>
            <person name="Roques C."/>
            <person name="Iampietro C."/>
            <person name="Lluch J."/>
            <person name="Castinel A."/>
            <person name="Donnadieu C."/>
            <person name="Desvignes T."/>
            <person name="Floi Bucao C."/>
            <person name="Jouanno E."/>
            <person name="Wen M."/>
            <person name="Mejri S."/>
            <person name="Dirks R."/>
            <person name="Jansen H."/>
            <person name="Henkel C."/>
            <person name="Chen W.J."/>
            <person name="Zahm M."/>
            <person name="Cabau C."/>
            <person name="Klopp C."/>
            <person name="Thompson A.W."/>
            <person name="Robinson-Rechavi M."/>
            <person name="Braasch I."/>
            <person name="Lecointre G."/>
            <person name="Bobe J."/>
            <person name="Postlethwait J.H."/>
            <person name="Berthelot C."/>
            <person name="Roest Crollius H."/>
            <person name="Guiguen Y."/>
        </authorList>
    </citation>
    <scope>NUCLEOTIDE SEQUENCE</scope>
    <source>
        <strain evidence="4">NC1722</strain>
    </source>
</reference>
<name>A0AAD7T3R4_9TELE</name>
<evidence type="ECO:0000313" key="4">
    <source>
        <dbReference type="EMBL" id="KAJ8413852.1"/>
    </source>
</evidence>
<dbReference type="GO" id="GO:0007399">
    <property type="term" value="P:nervous system development"/>
    <property type="evidence" value="ECO:0007669"/>
    <property type="project" value="UniProtKB-ARBA"/>
</dbReference>
<organism evidence="4 5">
    <name type="scientific">Aldrovandia affinis</name>
    <dbReference type="NCBI Taxonomy" id="143900"/>
    <lineage>
        <taxon>Eukaryota</taxon>
        <taxon>Metazoa</taxon>
        <taxon>Chordata</taxon>
        <taxon>Craniata</taxon>
        <taxon>Vertebrata</taxon>
        <taxon>Euteleostomi</taxon>
        <taxon>Actinopterygii</taxon>
        <taxon>Neopterygii</taxon>
        <taxon>Teleostei</taxon>
        <taxon>Notacanthiformes</taxon>
        <taxon>Halosauridae</taxon>
        <taxon>Aldrovandia</taxon>
    </lineage>
</organism>
<evidence type="ECO:0000259" key="3">
    <source>
        <dbReference type="SMART" id="SM01017"/>
    </source>
</evidence>
<dbReference type="Gene3D" id="2.60.40.640">
    <property type="match status" value="2"/>
</dbReference>
<proteinExistence type="inferred from homology"/>
<feature type="region of interest" description="Disordered" evidence="2">
    <location>
        <begin position="288"/>
        <end position="355"/>
    </location>
</feature>
<keyword evidence="5" id="KW-1185">Reference proteome</keyword>
<dbReference type="GO" id="GO:0005737">
    <property type="term" value="C:cytoplasm"/>
    <property type="evidence" value="ECO:0007669"/>
    <property type="project" value="TreeGrafter"/>
</dbReference>
<dbReference type="InterPro" id="IPR011021">
    <property type="entry name" value="Arrestin-like_N"/>
</dbReference>
<evidence type="ECO:0000256" key="1">
    <source>
        <dbReference type="ARBA" id="ARBA00005298"/>
    </source>
</evidence>
<dbReference type="PANTHER" id="PTHR11188">
    <property type="entry name" value="ARRESTIN DOMAIN CONTAINING PROTEIN"/>
    <property type="match status" value="1"/>
</dbReference>
<dbReference type="InterPro" id="IPR014756">
    <property type="entry name" value="Ig_E-set"/>
</dbReference>
<sequence length="433" mass="46326">MGKLLLFGITLTNSKLVYNPGDSITGTVNIKIGNSLQYKAIKVNCQGSCGVSSRQNEAAWAVEEQYFSSTLSVADKGTLTPGEHSFPFQFLTPGTAPSSYEGPFGKIAYRMRAFIDTPRFSKDYKTEKSFYMLRSLNLNEVPDIEKPSSTTATKKFTYLLVKTGMLALKAKSDQRGYIPGEVIKLTTEIHNQSTKTTGCIVASLVQKVTYKTKRATCDLRTIAEVEGAGVKGGKRAEWKEQIIVPPLPQSGLEGCSLISIDYFMQVSLKSPEVLVTLPVFIGNIAFDSTIPRPPSRPTPAPRAPPRPSPRGSSRVSTGSVTPSAPPVEGPGEGSGAAGVTSEAIPTKSHSQQDPSALQAFASPNAALFTPNRLAVPGASGPLFCLTTGATIPFFSEGTPIPTSCPLVLPPEYSTWEHPHEPPPSYEDSCSSNS</sequence>
<gene>
    <name evidence="4" type="ORF">AAFF_G00064500</name>
</gene>
<evidence type="ECO:0000256" key="2">
    <source>
        <dbReference type="SAM" id="MobiDB-lite"/>
    </source>
</evidence>
<feature type="domain" description="Arrestin C-terminal-like" evidence="3">
    <location>
        <begin position="162"/>
        <end position="286"/>
    </location>
</feature>
<dbReference type="GO" id="GO:1990756">
    <property type="term" value="F:ubiquitin-like ligase-substrate adaptor activity"/>
    <property type="evidence" value="ECO:0007669"/>
    <property type="project" value="TreeGrafter"/>
</dbReference>
<dbReference type="AlphaFoldDB" id="A0AAD7T3R4"/>
<feature type="compositionally biased region" description="Pro residues" evidence="2">
    <location>
        <begin position="291"/>
        <end position="308"/>
    </location>
</feature>
<dbReference type="GO" id="GO:0031625">
    <property type="term" value="F:ubiquitin protein ligase binding"/>
    <property type="evidence" value="ECO:0007669"/>
    <property type="project" value="TreeGrafter"/>
</dbReference>
<dbReference type="SMART" id="SM01017">
    <property type="entry name" value="Arrestin_C"/>
    <property type="match status" value="1"/>
</dbReference>
<dbReference type="Pfam" id="PF00339">
    <property type="entry name" value="Arrestin_N"/>
    <property type="match status" value="1"/>
</dbReference>
<dbReference type="InterPro" id="IPR014752">
    <property type="entry name" value="Arrestin-like_C"/>
</dbReference>
<dbReference type="Pfam" id="PF02752">
    <property type="entry name" value="Arrestin_C"/>
    <property type="match status" value="1"/>
</dbReference>
<feature type="region of interest" description="Disordered" evidence="2">
    <location>
        <begin position="413"/>
        <end position="433"/>
    </location>
</feature>
<comment type="caution">
    <text evidence="4">The sequence shown here is derived from an EMBL/GenBank/DDBJ whole genome shotgun (WGS) entry which is preliminary data.</text>
</comment>
<dbReference type="InterPro" id="IPR050357">
    <property type="entry name" value="Arrestin_domain-protein"/>
</dbReference>
<dbReference type="GO" id="GO:0015031">
    <property type="term" value="P:protein transport"/>
    <property type="evidence" value="ECO:0007669"/>
    <property type="project" value="TreeGrafter"/>
</dbReference>
<dbReference type="SUPFAM" id="SSF81296">
    <property type="entry name" value="E set domains"/>
    <property type="match status" value="2"/>
</dbReference>
<dbReference type="Proteomes" id="UP001221898">
    <property type="component" value="Unassembled WGS sequence"/>
</dbReference>
<accession>A0AAD7T3R4</accession>